<dbReference type="SUPFAM" id="SSF56672">
    <property type="entry name" value="DNA/RNA polymerases"/>
    <property type="match status" value="1"/>
</dbReference>
<dbReference type="EMBL" id="JACGWL010000005">
    <property type="protein sequence ID" value="KAK4402861.1"/>
    <property type="molecule type" value="Genomic_DNA"/>
</dbReference>
<feature type="compositionally biased region" description="Basic and acidic residues" evidence="1">
    <location>
        <begin position="1"/>
        <end position="24"/>
    </location>
</feature>
<sequence>MEDAQAAKKESHGEKRKDTKEKAPPRNLGPILGTESLRKSRDTTRIGSQMENTVREKIIQCLRRNLDIFASTPQDLEVIDPNMITHHLNIDPGVKPVKQKKRHFGDLNKACPKAFYPLHKIDQLVDSTFGCELLSMMDAPQGYYQIMLAPEDRRRVSFITSAEVKMNMPLKQTLEKLDTYGRLVKWAVELSEYDILYMSRTTMKAQALADFVSEMAGTPMEDTSKVEKWLLHVDRSSTT</sequence>
<accession>A0AAE2BYX4</accession>
<evidence type="ECO:0000313" key="3">
    <source>
        <dbReference type="Proteomes" id="UP001289374"/>
    </source>
</evidence>
<dbReference type="PANTHER" id="PTHR48475">
    <property type="entry name" value="RIBONUCLEASE H"/>
    <property type="match status" value="1"/>
</dbReference>
<dbReference type="InterPro" id="IPR043502">
    <property type="entry name" value="DNA/RNA_pol_sf"/>
</dbReference>
<evidence type="ECO:0000256" key="1">
    <source>
        <dbReference type="SAM" id="MobiDB-lite"/>
    </source>
</evidence>
<dbReference type="Gene3D" id="3.30.70.270">
    <property type="match status" value="1"/>
</dbReference>
<feature type="region of interest" description="Disordered" evidence="1">
    <location>
        <begin position="1"/>
        <end position="34"/>
    </location>
</feature>
<reference evidence="2" key="1">
    <citation type="submission" date="2020-06" db="EMBL/GenBank/DDBJ databases">
        <authorList>
            <person name="Li T."/>
            <person name="Hu X."/>
            <person name="Zhang T."/>
            <person name="Song X."/>
            <person name="Zhang H."/>
            <person name="Dai N."/>
            <person name="Sheng W."/>
            <person name="Hou X."/>
            <person name="Wei L."/>
        </authorList>
    </citation>
    <scope>NUCLEOTIDE SEQUENCE</scope>
    <source>
        <strain evidence="2">K16</strain>
        <tissue evidence="2">Leaf</tissue>
    </source>
</reference>
<dbReference type="AlphaFoldDB" id="A0AAE2BYX4"/>
<gene>
    <name evidence="2" type="ORF">Sango_1026800</name>
</gene>
<dbReference type="InterPro" id="IPR043128">
    <property type="entry name" value="Rev_trsase/Diguanyl_cyclase"/>
</dbReference>
<proteinExistence type="predicted"/>
<keyword evidence="3" id="KW-1185">Reference proteome</keyword>
<dbReference type="Proteomes" id="UP001289374">
    <property type="component" value="Unassembled WGS sequence"/>
</dbReference>
<organism evidence="2 3">
    <name type="scientific">Sesamum angolense</name>
    <dbReference type="NCBI Taxonomy" id="2727404"/>
    <lineage>
        <taxon>Eukaryota</taxon>
        <taxon>Viridiplantae</taxon>
        <taxon>Streptophyta</taxon>
        <taxon>Embryophyta</taxon>
        <taxon>Tracheophyta</taxon>
        <taxon>Spermatophyta</taxon>
        <taxon>Magnoliopsida</taxon>
        <taxon>eudicotyledons</taxon>
        <taxon>Gunneridae</taxon>
        <taxon>Pentapetalae</taxon>
        <taxon>asterids</taxon>
        <taxon>lamiids</taxon>
        <taxon>Lamiales</taxon>
        <taxon>Pedaliaceae</taxon>
        <taxon>Sesamum</taxon>
    </lineage>
</organism>
<reference evidence="2" key="2">
    <citation type="journal article" date="2024" name="Plant">
        <title>Genomic evolution and insights into agronomic trait innovations of Sesamum species.</title>
        <authorList>
            <person name="Miao H."/>
            <person name="Wang L."/>
            <person name="Qu L."/>
            <person name="Liu H."/>
            <person name="Sun Y."/>
            <person name="Le M."/>
            <person name="Wang Q."/>
            <person name="Wei S."/>
            <person name="Zheng Y."/>
            <person name="Lin W."/>
            <person name="Duan Y."/>
            <person name="Cao H."/>
            <person name="Xiong S."/>
            <person name="Wang X."/>
            <person name="Wei L."/>
            <person name="Li C."/>
            <person name="Ma Q."/>
            <person name="Ju M."/>
            <person name="Zhao R."/>
            <person name="Li G."/>
            <person name="Mu C."/>
            <person name="Tian Q."/>
            <person name="Mei H."/>
            <person name="Zhang T."/>
            <person name="Gao T."/>
            <person name="Zhang H."/>
        </authorList>
    </citation>
    <scope>NUCLEOTIDE SEQUENCE</scope>
    <source>
        <strain evidence="2">K16</strain>
    </source>
</reference>
<dbReference type="PANTHER" id="PTHR48475:SF2">
    <property type="entry name" value="RIBONUCLEASE H"/>
    <property type="match status" value="1"/>
</dbReference>
<comment type="caution">
    <text evidence="2">The sequence shown here is derived from an EMBL/GenBank/DDBJ whole genome shotgun (WGS) entry which is preliminary data.</text>
</comment>
<evidence type="ECO:0000313" key="2">
    <source>
        <dbReference type="EMBL" id="KAK4402861.1"/>
    </source>
</evidence>
<protein>
    <submittedName>
        <fullName evidence="2">Uncharacterized protein</fullName>
    </submittedName>
</protein>
<name>A0AAE2BYX4_9LAMI</name>